<organism evidence="2 3">
    <name type="scientific">Microbacterium enclense</name>
    <dbReference type="NCBI Taxonomy" id="993073"/>
    <lineage>
        <taxon>Bacteria</taxon>
        <taxon>Bacillati</taxon>
        <taxon>Actinomycetota</taxon>
        <taxon>Actinomycetes</taxon>
        <taxon>Micrococcales</taxon>
        <taxon>Microbacteriaceae</taxon>
        <taxon>Microbacterium</taxon>
    </lineage>
</organism>
<dbReference type="RefSeq" id="WP_058232352.1">
    <property type="nucleotide sequence ID" value="NZ_FMYG01000004.1"/>
</dbReference>
<dbReference type="STRING" id="993073.AS029_09560"/>
<evidence type="ECO:0000256" key="1">
    <source>
        <dbReference type="SAM" id="MobiDB-lite"/>
    </source>
</evidence>
<gene>
    <name evidence="2" type="ORF">SAMN05216418_2178</name>
</gene>
<accession>A0A1G6L1C1</accession>
<feature type="region of interest" description="Disordered" evidence="1">
    <location>
        <begin position="229"/>
        <end position="265"/>
    </location>
</feature>
<dbReference type="EMBL" id="FMYG01000004">
    <property type="protein sequence ID" value="SDC36891.1"/>
    <property type="molecule type" value="Genomic_DNA"/>
</dbReference>
<evidence type="ECO:0000313" key="2">
    <source>
        <dbReference type="EMBL" id="SDC36891.1"/>
    </source>
</evidence>
<feature type="compositionally biased region" description="Pro residues" evidence="1">
    <location>
        <begin position="342"/>
        <end position="354"/>
    </location>
</feature>
<feature type="region of interest" description="Disordered" evidence="1">
    <location>
        <begin position="1"/>
        <end position="26"/>
    </location>
</feature>
<sequence length="360" mass="38552">MQITTPQGDRPKPDLSSWGVPWPSADDLQRDADTAWAVEVGFADPGAFGVDMVADLDPGAFDVDTVAFPEPAGSDAAMPGQLLDELERQVRERHRATAAEYRLIRLLLDRAAPDPVPWVGPDPTLDLAWSDTRGRTVAAVRRDRRDVAERAAIAEIATRLRLSEQTVRARAARAEVLQTRCPDVWGAFSEGNISERHAVEAARLATSLPDAEDTPVAEPVASPDEAGLIAGDVEPADDDGDAGDHGSPSNSAAAEMECDSPPSEHASWRVFDEGALDRAIRLPPARFAVAARSLRDERVLTGESAARRRRVPQLAVREPHPFDGSPTFASPRASACRCGNLTPPPAVPPSPSPTSVPECL</sequence>
<evidence type="ECO:0000313" key="3">
    <source>
        <dbReference type="Proteomes" id="UP000183203"/>
    </source>
</evidence>
<name>A0A1G6L1C1_9MICO</name>
<reference evidence="2 3" key="1">
    <citation type="submission" date="2016-09" db="EMBL/GenBank/DDBJ databases">
        <authorList>
            <person name="Capua I."/>
            <person name="De Benedictis P."/>
            <person name="Joannis T."/>
            <person name="Lombin L.H."/>
            <person name="Cattoli G."/>
        </authorList>
    </citation>
    <scope>NUCLEOTIDE SEQUENCE [LARGE SCALE GENOMIC DNA]</scope>
    <source>
        <strain evidence="2 3">NIO-1002</strain>
    </source>
</reference>
<protein>
    <submittedName>
        <fullName evidence="2">Uncharacterized protein</fullName>
    </submittedName>
</protein>
<feature type="region of interest" description="Disordered" evidence="1">
    <location>
        <begin position="303"/>
        <end position="360"/>
    </location>
</feature>
<dbReference type="AlphaFoldDB" id="A0A1G6L1C1"/>
<dbReference type="Proteomes" id="UP000183203">
    <property type="component" value="Unassembled WGS sequence"/>
</dbReference>
<proteinExistence type="predicted"/>